<sequence length="200" mass="22319">MHKIRILFYLIGLTILSMGVSLTIKSDMGAGPWDALNVGLSNTFGLTVGSWVIIVGLILIILNGFLLKERPDFLAIFTIVIVGFFIDFWLIYVFENLEPATIVSKLIILFLGLLFLSFGIATYLQSKYPLIPIDRFMLSIQFRLKVNLMVAKTLGELTALVLALIFKGPIGIGTIIIALTVGPFIQVFAPRLERIKERMQ</sequence>
<keyword evidence="1" id="KW-1133">Transmembrane helix</keyword>
<dbReference type="RefSeq" id="WP_204201878.1">
    <property type="nucleotide sequence ID" value="NZ_JAFELM010000013.1"/>
</dbReference>
<protein>
    <submittedName>
        <fullName evidence="2">Membrane protein</fullName>
    </submittedName>
</protein>
<dbReference type="EMBL" id="JAFELM010000013">
    <property type="protein sequence ID" value="MBM6616488.1"/>
    <property type="molecule type" value="Genomic_DNA"/>
</dbReference>
<proteinExistence type="predicted"/>
<reference evidence="2 3" key="1">
    <citation type="submission" date="2021-02" db="EMBL/GenBank/DDBJ databases">
        <title>Bacillus sp. RD4P76, an endophyte from a halophyte.</title>
        <authorList>
            <person name="Sun J.-Q."/>
        </authorList>
    </citation>
    <scope>NUCLEOTIDE SEQUENCE [LARGE SCALE GENOMIC DNA]</scope>
    <source>
        <strain evidence="2 3">RD4P76</strain>
    </source>
</reference>
<evidence type="ECO:0000313" key="2">
    <source>
        <dbReference type="EMBL" id="MBM6616488.1"/>
    </source>
</evidence>
<organism evidence="2 3">
    <name type="scientific">Bacillus suaedaesalsae</name>
    <dbReference type="NCBI Taxonomy" id="2810349"/>
    <lineage>
        <taxon>Bacteria</taxon>
        <taxon>Bacillati</taxon>
        <taxon>Bacillota</taxon>
        <taxon>Bacilli</taxon>
        <taxon>Bacillales</taxon>
        <taxon>Bacillaceae</taxon>
        <taxon>Bacillus</taxon>
    </lineage>
</organism>
<dbReference type="Pfam" id="PF19700">
    <property type="entry name" value="DUF6198"/>
    <property type="match status" value="1"/>
</dbReference>
<name>A0ABS2DDG7_9BACI</name>
<feature type="transmembrane region" description="Helical" evidence="1">
    <location>
        <begin position="146"/>
        <end position="166"/>
    </location>
</feature>
<feature type="transmembrane region" description="Helical" evidence="1">
    <location>
        <begin position="106"/>
        <end position="125"/>
    </location>
</feature>
<gene>
    <name evidence="2" type="ORF">JR050_02175</name>
</gene>
<keyword evidence="1" id="KW-0472">Membrane</keyword>
<evidence type="ECO:0000256" key="1">
    <source>
        <dbReference type="SAM" id="Phobius"/>
    </source>
</evidence>
<keyword evidence="1" id="KW-0812">Transmembrane</keyword>
<comment type="caution">
    <text evidence="2">The sequence shown here is derived from an EMBL/GenBank/DDBJ whole genome shotgun (WGS) entry which is preliminary data.</text>
</comment>
<dbReference type="InterPro" id="IPR038750">
    <property type="entry name" value="YczE/YyaS-like"/>
</dbReference>
<dbReference type="PANTHER" id="PTHR40078">
    <property type="entry name" value="INTEGRAL MEMBRANE PROTEIN-RELATED"/>
    <property type="match status" value="1"/>
</dbReference>
<evidence type="ECO:0000313" key="3">
    <source>
        <dbReference type="Proteomes" id="UP001518925"/>
    </source>
</evidence>
<feature type="transmembrane region" description="Helical" evidence="1">
    <location>
        <begin position="7"/>
        <end position="24"/>
    </location>
</feature>
<dbReference type="PANTHER" id="PTHR40078:SF1">
    <property type="entry name" value="INTEGRAL MEMBRANE PROTEIN"/>
    <property type="match status" value="1"/>
</dbReference>
<feature type="transmembrane region" description="Helical" evidence="1">
    <location>
        <begin position="44"/>
        <end position="66"/>
    </location>
</feature>
<keyword evidence="3" id="KW-1185">Reference proteome</keyword>
<feature type="transmembrane region" description="Helical" evidence="1">
    <location>
        <begin position="73"/>
        <end position="94"/>
    </location>
</feature>
<accession>A0ABS2DDG7</accession>
<feature type="transmembrane region" description="Helical" evidence="1">
    <location>
        <begin position="172"/>
        <end position="189"/>
    </location>
</feature>
<dbReference type="Proteomes" id="UP001518925">
    <property type="component" value="Unassembled WGS sequence"/>
</dbReference>